<gene>
    <name evidence="2" type="ORF">GCM10025770_24180</name>
</gene>
<accession>A0ABP9QSR9</accession>
<dbReference type="RefSeq" id="WP_345533228.1">
    <property type="nucleotide sequence ID" value="NZ_BAABLD010000008.1"/>
</dbReference>
<evidence type="ECO:0000313" key="3">
    <source>
        <dbReference type="Proteomes" id="UP001500547"/>
    </source>
</evidence>
<sequence>MKSLFCLPLLALSLAATAQDMPKRKPGLWEMKMESAQMPIPGGMTMLQCSDPATDAELQSKSMQQGQQPNMKCEPAVVKKLPNGYDATVVCRNERGTTTMHSIAVGDFNSSYQVDMTMRMDPPPKNGTGEMKSQVKVRYLGACTGGLKPGDISVNGMVINSLGKGGTQPPGGNGKMSQEDIQKMMEQMKKQMGK</sequence>
<feature type="signal peptide" evidence="1">
    <location>
        <begin position="1"/>
        <end position="18"/>
    </location>
</feature>
<dbReference type="Proteomes" id="UP001500547">
    <property type="component" value="Unassembled WGS sequence"/>
</dbReference>
<dbReference type="InterPro" id="IPR022061">
    <property type="entry name" value="DUF3617"/>
</dbReference>
<keyword evidence="3" id="KW-1185">Reference proteome</keyword>
<keyword evidence="1" id="KW-0732">Signal</keyword>
<name>A0ABP9QSR9_9RHOO</name>
<proteinExistence type="predicted"/>
<dbReference type="EMBL" id="BAABLD010000008">
    <property type="protein sequence ID" value="GAA5166689.1"/>
    <property type="molecule type" value="Genomic_DNA"/>
</dbReference>
<feature type="chain" id="PRO_5045435477" description="DUF3617 family protein" evidence="1">
    <location>
        <begin position="19"/>
        <end position="194"/>
    </location>
</feature>
<evidence type="ECO:0000313" key="2">
    <source>
        <dbReference type="EMBL" id="GAA5166689.1"/>
    </source>
</evidence>
<evidence type="ECO:0008006" key="4">
    <source>
        <dbReference type="Google" id="ProtNLM"/>
    </source>
</evidence>
<organism evidence="2 3">
    <name type="scientific">Viridibacterium curvum</name>
    <dbReference type="NCBI Taxonomy" id="1101404"/>
    <lineage>
        <taxon>Bacteria</taxon>
        <taxon>Pseudomonadati</taxon>
        <taxon>Pseudomonadota</taxon>
        <taxon>Betaproteobacteria</taxon>
        <taxon>Rhodocyclales</taxon>
        <taxon>Rhodocyclaceae</taxon>
        <taxon>Viridibacterium</taxon>
    </lineage>
</organism>
<evidence type="ECO:0000256" key="1">
    <source>
        <dbReference type="SAM" id="SignalP"/>
    </source>
</evidence>
<reference evidence="3" key="1">
    <citation type="journal article" date="2019" name="Int. J. Syst. Evol. Microbiol.">
        <title>The Global Catalogue of Microorganisms (GCM) 10K type strain sequencing project: providing services to taxonomists for standard genome sequencing and annotation.</title>
        <authorList>
            <consortium name="The Broad Institute Genomics Platform"/>
            <consortium name="The Broad Institute Genome Sequencing Center for Infectious Disease"/>
            <person name="Wu L."/>
            <person name="Ma J."/>
        </authorList>
    </citation>
    <scope>NUCLEOTIDE SEQUENCE [LARGE SCALE GENOMIC DNA]</scope>
    <source>
        <strain evidence="3">JCM 18715</strain>
    </source>
</reference>
<dbReference type="Pfam" id="PF12276">
    <property type="entry name" value="DUF3617"/>
    <property type="match status" value="1"/>
</dbReference>
<protein>
    <recommendedName>
        <fullName evidence="4">DUF3617 family protein</fullName>
    </recommendedName>
</protein>
<comment type="caution">
    <text evidence="2">The sequence shown here is derived from an EMBL/GenBank/DDBJ whole genome shotgun (WGS) entry which is preliminary data.</text>
</comment>